<keyword evidence="5 7" id="KW-0472">Membrane</keyword>
<dbReference type="InterPro" id="IPR003838">
    <property type="entry name" value="ABC3_permease_C"/>
</dbReference>
<dbReference type="AlphaFoldDB" id="A0A1C4WZ63"/>
<organism evidence="9 10">
    <name type="scientific">Micromonospora chokoriensis</name>
    <dbReference type="NCBI Taxonomy" id="356851"/>
    <lineage>
        <taxon>Bacteria</taxon>
        <taxon>Bacillati</taxon>
        <taxon>Actinomycetota</taxon>
        <taxon>Actinomycetes</taxon>
        <taxon>Micromonosporales</taxon>
        <taxon>Micromonosporaceae</taxon>
        <taxon>Micromonospora</taxon>
    </lineage>
</organism>
<feature type="domain" description="ABC3 transporter permease C-terminal" evidence="8">
    <location>
        <begin position="815"/>
        <end position="921"/>
    </location>
</feature>
<evidence type="ECO:0000256" key="4">
    <source>
        <dbReference type="ARBA" id="ARBA00022989"/>
    </source>
</evidence>
<keyword evidence="3 7" id="KW-0812">Transmembrane</keyword>
<dbReference type="PANTHER" id="PTHR30572">
    <property type="entry name" value="MEMBRANE COMPONENT OF TRANSPORTER-RELATED"/>
    <property type="match status" value="1"/>
</dbReference>
<dbReference type="Pfam" id="PF02687">
    <property type="entry name" value="FtsX"/>
    <property type="match status" value="2"/>
</dbReference>
<dbReference type="InterPro" id="IPR050250">
    <property type="entry name" value="Macrolide_Exporter_MacB"/>
</dbReference>
<evidence type="ECO:0000313" key="10">
    <source>
        <dbReference type="Proteomes" id="UP000198224"/>
    </source>
</evidence>
<evidence type="ECO:0000259" key="8">
    <source>
        <dbReference type="Pfam" id="PF02687"/>
    </source>
</evidence>
<feature type="domain" description="ABC3 transporter permease C-terminal" evidence="8">
    <location>
        <begin position="623"/>
        <end position="729"/>
    </location>
</feature>
<evidence type="ECO:0000256" key="3">
    <source>
        <dbReference type="ARBA" id="ARBA00022692"/>
    </source>
</evidence>
<proteinExistence type="inferred from homology"/>
<keyword evidence="2" id="KW-1003">Cell membrane</keyword>
<comment type="similarity">
    <text evidence="6">Belongs to the ABC-4 integral membrane protein family.</text>
</comment>
<feature type="transmembrane region" description="Helical" evidence="7">
    <location>
        <begin position="813"/>
        <end position="834"/>
    </location>
</feature>
<name>A0A1C4WZ63_9ACTN</name>
<evidence type="ECO:0000256" key="2">
    <source>
        <dbReference type="ARBA" id="ARBA00022475"/>
    </source>
</evidence>
<feature type="transmembrane region" description="Helical" evidence="7">
    <location>
        <begin position="664"/>
        <end position="688"/>
    </location>
</feature>
<dbReference type="GO" id="GO:0022857">
    <property type="term" value="F:transmembrane transporter activity"/>
    <property type="evidence" value="ECO:0007669"/>
    <property type="project" value="TreeGrafter"/>
</dbReference>
<dbReference type="Proteomes" id="UP000198224">
    <property type="component" value="Chromosome I"/>
</dbReference>
<keyword evidence="4 7" id="KW-1133">Transmembrane helix</keyword>
<feature type="transmembrane region" description="Helical" evidence="7">
    <location>
        <begin position="863"/>
        <end position="885"/>
    </location>
</feature>
<feature type="transmembrane region" description="Helical" evidence="7">
    <location>
        <begin position="891"/>
        <end position="917"/>
    </location>
</feature>
<gene>
    <name evidence="9" type="ORF">GA0070612_3032</name>
</gene>
<dbReference type="EMBL" id="LT607409">
    <property type="protein sequence ID" value="SCF01478.1"/>
    <property type="molecule type" value="Genomic_DNA"/>
</dbReference>
<feature type="transmembrane region" description="Helical" evidence="7">
    <location>
        <begin position="767"/>
        <end position="786"/>
    </location>
</feature>
<dbReference type="GO" id="GO:0005886">
    <property type="term" value="C:plasma membrane"/>
    <property type="evidence" value="ECO:0007669"/>
    <property type="project" value="UniProtKB-SubCell"/>
</dbReference>
<evidence type="ECO:0000256" key="5">
    <source>
        <dbReference type="ARBA" id="ARBA00023136"/>
    </source>
</evidence>
<evidence type="ECO:0000256" key="6">
    <source>
        <dbReference type="ARBA" id="ARBA00038076"/>
    </source>
</evidence>
<evidence type="ECO:0000256" key="7">
    <source>
        <dbReference type="SAM" id="Phobius"/>
    </source>
</evidence>
<comment type="subcellular location">
    <subcellularLocation>
        <location evidence="1">Cell membrane</location>
        <topology evidence="1">Multi-pass membrane protein</topology>
    </subcellularLocation>
</comment>
<protein>
    <submittedName>
        <fullName evidence="9">FtsX-like permease family protein</fullName>
    </submittedName>
</protein>
<accession>A0A1C4WZ63</accession>
<evidence type="ECO:0000313" key="9">
    <source>
        <dbReference type="EMBL" id="SCF01478.1"/>
    </source>
</evidence>
<feature type="transmembrane region" description="Helical" evidence="7">
    <location>
        <begin position="700"/>
        <end position="720"/>
    </location>
</feature>
<evidence type="ECO:0000256" key="1">
    <source>
        <dbReference type="ARBA" id="ARBA00004651"/>
    </source>
</evidence>
<keyword evidence="10" id="KW-1185">Reference proteome</keyword>
<dbReference type="PANTHER" id="PTHR30572:SF4">
    <property type="entry name" value="ABC TRANSPORTER PERMEASE YTRF"/>
    <property type="match status" value="1"/>
</dbReference>
<reference evidence="10" key="1">
    <citation type="submission" date="2016-06" db="EMBL/GenBank/DDBJ databases">
        <authorList>
            <person name="Varghese N."/>
            <person name="Submissions Spin"/>
        </authorList>
    </citation>
    <scope>NUCLEOTIDE SEQUENCE [LARGE SCALE GENOMIC DNA]</scope>
    <source>
        <strain evidence="10">DSM 45160</strain>
    </source>
</reference>
<feature type="transmembrane region" description="Helical" evidence="7">
    <location>
        <begin position="623"/>
        <end position="644"/>
    </location>
</feature>
<sequence>MLRIIIAQLRYRTGRSVAVVSAVMLATTGFCVLTGATTASRLQAVGVVQANYRSAYDILVRPAGSRGELETRQGLVRPNFLSGQFGGLSVDQWRTIQAVEGVDIAAPVAMVGYVSIDLGLPVDLTDKVDRRLRQQLLRLSPETIADRGLTRVPGTPAFVYVTRNRLIPVRDFANDRQVHVYADGTELSAEYVSQRCPAASQPPLEMLSDGHRELVCDWLRDDARSPVSHAVRAYQLMDDGTFRDATVLTRGRTLPVLDRLVVRQPARFSLLAAAVDPDQEARLSGLNHALTSGRYLDGAERPQSSGGEHPVPRVPMLATDRLVSDEQIAVAISVLPEPGRVRAGDDRPALARLAVDAGAALPPVRRALGTVWTDWLTSTTASGGTIDIHDMVTVASPSYDRDGDALRVRPADPPKRLRTAADTERFSPLAVDTALRAIGDDTRADQEVVVEGTVVGAVDPLVVTRGRELTGAPMETFVAPRVSGADQRSSSALGGQDMLPTSSITGYVAAPPQLLTNLVALPDLLRGADAGRAQAPLSAVRVRVAGIDRFDAVGRERVRVVAEEIAARTGLDVDIVLGSSATRETLVLPAGRYGRPPLTVHEMWTEKGVAAVLVRAVDRKSSVLLGMVLITCVLFVGNAVSAAVRDRRRELAILACQGWPARRLAALILGEAGLLGVLAGVAAGLLTIPVAAAVGIEVPWSRVAVALGVAIALTLVAAIVPAVRAAGAYPAAALQPALAPARTRAGTHRTILRMAVTGARRVPGRTALAAVSLAIAVAALTFAVAVDVTFKGRIIGTVLGDGVSLTVREIDRVTVVGLMVFSIAAVADVLYLGVRERATEFAVLQATGWSDGALVRMVCLEGLVIGVLGGVAGGGIALGATFLFAGGITPAMLLVAAGTAGFGVLLAATAGLLPAVLVRGMPARHLADE</sequence>